<dbReference type="GO" id="GO:0009229">
    <property type="term" value="P:thiamine diphosphate biosynthetic process"/>
    <property type="evidence" value="ECO:0007669"/>
    <property type="project" value="UniProtKB-UniRule"/>
</dbReference>
<dbReference type="SUPFAM" id="SSF143437">
    <property type="entry name" value="THUMP domain-like"/>
    <property type="match status" value="1"/>
</dbReference>
<dbReference type="CDD" id="cd01712">
    <property type="entry name" value="PPase_ThiI"/>
    <property type="match status" value="1"/>
</dbReference>
<feature type="binding site" evidence="19">
    <location>
        <begin position="225"/>
        <end position="226"/>
    </location>
    <ligand>
        <name>ATP</name>
        <dbReference type="ChEBI" id="CHEBI:30616"/>
    </ligand>
</feature>
<protein>
    <recommendedName>
        <fullName evidence="15 19">Probable tRNA sulfurtransferase</fullName>
        <ecNumber evidence="14 19">2.8.1.4</ecNumber>
    </recommendedName>
    <alternativeName>
        <fullName evidence="16 19">Sulfur carrier protein ThiS sulfurtransferase</fullName>
    </alternativeName>
    <alternativeName>
        <fullName evidence="17 19">Thiamine biosynthesis protein ThiI</fullName>
    </alternativeName>
    <alternativeName>
        <fullName evidence="18 19">tRNA 4-thiouridine synthase</fullName>
    </alternativeName>
</protein>
<dbReference type="SMART" id="SM00981">
    <property type="entry name" value="THUMP"/>
    <property type="match status" value="1"/>
</dbReference>
<evidence type="ECO:0000313" key="21">
    <source>
        <dbReference type="EMBL" id="EEI87132.1"/>
    </source>
</evidence>
<keyword evidence="7 19" id="KW-0067">ATP-binding</keyword>
<dbReference type="STRING" id="525254.HMPREF0072_0365"/>
<feature type="domain" description="THUMP" evidence="20">
    <location>
        <begin position="77"/>
        <end position="183"/>
    </location>
</feature>
<evidence type="ECO:0000256" key="14">
    <source>
        <dbReference type="ARBA" id="ARBA00066827"/>
    </source>
</evidence>
<evidence type="ECO:0000256" key="18">
    <source>
        <dbReference type="ARBA" id="ARBA00080570"/>
    </source>
</evidence>
<dbReference type="EMBL" id="ABYO01000016">
    <property type="protein sequence ID" value="EEI87132.1"/>
    <property type="molecule type" value="Genomic_DNA"/>
</dbReference>
<reference evidence="21 22" key="1">
    <citation type="submission" date="2008-10" db="EMBL/GenBank/DDBJ databases">
        <authorList>
            <person name="Qin X."/>
            <person name="Bachman B."/>
            <person name="Battles P."/>
            <person name="Bell A."/>
            <person name="Bess C."/>
            <person name="Bickham C."/>
            <person name="Chaboub L."/>
            <person name="Chen D."/>
            <person name="Coyle M."/>
            <person name="Deiros D.R."/>
            <person name="Dinh H."/>
            <person name="Forbes L."/>
            <person name="Fowler G."/>
            <person name="Francisco L."/>
            <person name="Fu Q."/>
            <person name="Gubbala S."/>
            <person name="Hale W."/>
            <person name="Han Y."/>
            <person name="Hemphill L."/>
            <person name="Highlander S.K."/>
            <person name="Hirani K."/>
            <person name="Hogues M."/>
            <person name="Jackson L."/>
            <person name="Jakkamsetti A."/>
            <person name="Javaid M."/>
            <person name="Jiang H."/>
            <person name="Korchina V."/>
            <person name="Kovar C."/>
            <person name="Lara F."/>
            <person name="Lee S."/>
            <person name="Mata R."/>
            <person name="Mathew T."/>
            <person name="Moen C."/>
            <person name="Morales K."/>
            <person name="Munidasa M."/>
            <person name="Nazareth L."/>
            <person name="Ngo R."/>
            <person name="Nguyen L."/>
            <person name="Okwuonu G."/>
            <person name="Ongeri F."/>
            <person name="Patil S."/>
            <person name="Petrosino J."/>
            <person name="Pham C."/>
            <person name="Pham P."/>
            <person name="Pu L.-L."/>
            <person name="Puazo M."/>
            <person name="Raj R."/>
            <person name="Reid J."/>
            <person name="Rouhana J."/>
            <person name="Saada N."/>
            <person name="Shang Y."/>
            <person name="Simmons D."/>
            <person name="Thornton R."/>
            <person name="Warren J."/>
            <person name="Weissenberger G."/>
            <person name="Zhang J."/>
            <person name="Zhang L."/>
            <person name="Zhou C."/>
            <person name="Zhu D."/>
            <person name="Muzny D."/>
            <person name="Worley K."/>
            <person name="Gibbs R."/>
        </authorList>
    </citation>
    <scope>NUCLEOTIDE SEQUENCE [LARGE SCALE GENOMIC DNA]</scope>
    <source>
        <strain evidence="21 22">ATCC 51172</strain>
    </source>
</reference>
<evidence type="ECO:0000256" key="6">
    <source>
        <dbReference type="ARBA" id="ARBA00022741"/>
    </source>
</evidence>
<keyword evidence="6 19" id="KW-0547">Nucleotide-binding</keyword>
<dbReference type="GO" id="GO:0005829">
    <property type="term" value="C:cytosol"/>
    <property type="evidence" value="ECO:0007669"/>
    <property type="project" value="TreeGrafter"/>
</dbReference>
<dbReference type="SUPFAM" id="SSF52402">
    <property type="entry name" value="Adenine nucleotide alpha hydrolases-like"/>
    <property type="match status" value="1"/>
</dbReference>
<dbReference type="GO" id="GO:0052837">
    <property type="term" value="P:thiazole biosynthetic process"/>
    <property type="evidence" value="ECO:0007669"/>
    <property type="project" value="TreeGrafter"/>
</dbReference>
<evidence type="ECO:0000256" key="17">
    <source>
        <dbReference type="ARBA" id="ARBA00077849"/>
    </source>
</evidence>
<keyword evidence="22" id="KW-1185">Reference proteome</keyword>
<dbReference type="Pfam" id="PF02568">
    <property type="entry name" value="ThiI"/>
    <property type="match status" value="1"/>
</dbReference>
<dbReference type="InterPro" id="IPR054173">
    <property type="entry name" value="ThiI_fer"/>
</dbReference>
<dbReference type="GO" id="GO:0009228">
    <property type="term" value="P:thiamine biosynthetic process"/>
    <property type="evidence" value="ECO:0007669"/>
    <property type="project" value="UniProtKB-KW"/>
</dbReference>
<evidence type="ECO:0000256" key="15">
    <source>
        <dbReference type="ARBA" id="ARBA00071867"/>
    </source>
</evidence>
<evidence type="ECO:0000256" key="9">
    <source>
        <dbReference type="ARBA" id="ARBA00022977"/>
    </source>
</evidence>
<dbReference type="InterPro" id="IPR049962">
    <property type="entry name" value="THUMP_ThiI"/>
</dbReference>
<dbReference type="InterPro" id="IPR050102">
    <property type="entry name" value="tRNA_sulfurtransferase_ThiI"/>
</dbReference>
<feature type="binding site" evidence="19">
    <location>
        <position position="304"/>
    </location>
    <ligand>
        <name>ATP</name>
        <dbReference type="ChEBI" id="CHEBI:30616"/>
    </ligand>
</feature>
<evidence type="ECO:0000256" key="1">
    <source>
        <dbReference type="ARBA" id="ARBA00004496"/>
    </source>
</evidence>
<dbReference type="GO" id="GO:0005524">
    <property type="term" value="F:ATP binding"/>
    <property type="evidence" value="ECO:0007669"/>
    <property type="project" value="UniProtKB-UniRule"/>
</dbReference>
<comment type="caution">
    <text evidence="21">The sequence shown here is derived from an EMBL/GenBank/DDBJ whole genome shotgun (WGS) entry which is preliminary data.</text>
</comment>
<dbReference type="InterPro" id="IPR020536">
    <property type="entry name" value="ThiI_AANH"/>
</dbReference>
<dbReference type="HOGENOM" id="CLU_037952_4_0_9"/>
<evidence type="ECO:0000256" key="10">
    <source>
        <dbReference type="ARBA" id="ARBA00050570"/>
    </source>
</evidence>
<dbReference type="Pfam" id="PF02926">
    <property type="entry name" value="THUMP"/>
    <property type="match status" value="1"/>
</dbReference>
<dbReference type="AlphaFoldDB" id="C2BDE5"/>
<feature type="binding site" evidence="19">
    <location>
        <position position="282"/>
    </location>
    <ligand>
        <name>ATP</name>
        <dbReference type="ChEBI" id="CHEBI:30616"/>
    </ligand>
</feature>
<dbReference type="InterPro" id="IPR014729">
    <property type="entry name" value="Rossmann-like_a/b/a_fold"/>
</dbReference>
<dbReference type="GO" id="GO:0140741">
    <property type="term" value="F:tRNA-uracil-4 sulfurtransferase activity"/>
    <property type="evidence" value="ECO:0007669"/>
    <property type="project" value="UniProtKB-EC"/>
</dbReference>
<keyword evidence="4 19" id="KW-0820">tRNA-binding</keyword>
<dbReference type="eggNOG" id="COG0301">
    <property type="taxonomic scope" value="Bacteria"/>
</dbReference>
<name>C2BDE5_9FIRM</name>
<evidence type="ECO:0000256" key="7">
    <source>
        <dbReference type="ARBA" id="ARBA00022840"/>
    </source>
</evidence>
<evidence type="ECO:0000256" key="12">
    <source>
        <dbReference type="ARBA" id="ARBA00058382"/>
    </source>
</evidence>
<evidence type="ECO:0000256" key="19">
    <source>
        <dbReference type="HAMAP-Rule" id="MF_00021"/>
    </source>
</evidence>
<feature type="binding site" evidence="19">
    <location>
        <begin position="200"/>
        <end position="201"/>
    </location>
    <ligand>
        <name>ATP</name>
        <dbReference type="ChEBI" id="CHEBI:30616"/>
    </ligand>
</feature>
<evidence type="ECO:0000313" key="22">
    <source>
        <dbReference type="Proteomes" id="UP000005984"/>
    </source>
</evidence>
<accession>C2BDE5</accession>
<dbReference type="CDD" id="cd11716">
    <property type="entry name" value="THUMP_ThiI"/>
    <property type="match status" value="1"/>
</dbReference>
<keyword evidence="3 19" id="KW-0963">Cytoplasm</keyword>
<dbReference type="EC" id="2.8.1.4" evidence="14 19"/>
<dbReference type="Pfam" id="PF22025">
    <property type="entry name" value="ThiI_fer"/>
    <property type="match status" value="1"/>
</dbReference>
<comment type="subcellular location">
    <subcellularLocation>
        <location evidence="1 19">Cytoplasm</location>
    </subcellularLocation>
</comment>
<dbReference type="PROSITE" id="PS51165">
    <property type="entry name" value="THUMP"/>
    <property type="match status" value="1"/>
</dbReference>
<comment type="pathway">
    <text evidence="2 19">Cofactor biosynthesis; thiamine diphosphate biosynthesis.</text>
</comment>
<evidence type="ECO:0000259" key="20">
    <source>
        <dbReference type="PROSITE" id="PS51165"/>
    </source>
</evidence>
<organism evidence="21 22">
    <name type="scientific">Anaerococcus lactolyticus ATCC 51172</name>
    <dbReference type="NCBI Taxonomy" id="525254"/>
    <lineage>
        <taxon>Bacteria</taxon>
        <taxon>Bacillati</taxon>
        <taxon>Bacillota</taxon>
        <taxon>Tissierellia</taxon>
        <taxon>Tissierellales</taxon>
        <taxon>Peptoniphilaceae</taxon>
        <taxon>Anaerococcus</taxon>
    </lineage>
</organism>
<dbReference type="NCBIfam" id="TIGR00342">
    <property type="entry name" value="tRNA uracil 4-sulfurtransferase ThiI"/>
    <property type="match status" value="1"/>
</dbReference>
<comment type="similarity">
    <text evidence="13 19">Belongs to the ThiI family.</text>
</comment>
<evidence type="ECO:0000256" key="8">
    <source>
        <dbReference type="ARBA" id="ARBA00022884"/>
    </source>
</evidence>
<dbReference type="HAMAP" id="MF_00021">
    <property type="entry name" value="ThiI"/>
    <property type="match status" value="1"/>
</dbReference>
<evidence type="ECO:0000256" key="5">
    <source>
        <dbReference type="ARBA" id="ARBA00022679"/>
    </source>
</evidence>
<dbReference type="UniPathway" id="UPA00060"/>
<dbReference type="InterPro" id="IPR004114">
    <property type="entry name" value="THUMP_dom"/>
</dbReference>
<evidence type="ECO:0000256" key="13">
    <source>
        <dbReference type="ARBA" id="ARBA00061472"/>
    </source>
</evidence>
<feature type="binding site" evidence="19">
    <location>
        <position position="313"/>
    </location>
    <ligand>
        <name>ATP</name>
        <dbReference type="ChEBI" id="CHEBI:30616"/>
    </ligand>
</feature>
<dbReference type="PANTHER" id="PTHR43209:SF1">
    <property type="entry name" value="TRNA SULFURTRANSFERASE"/>
    <property type="match status" value="1"/>
</dbReference>
<evidence type="ECO:0000256" key="16">
    <source>
        <dbReference type="ARBA" id="ARBA00075337"/>
    </source>
</evidence>
<comment type="catalytic activity">
    <reaction evidence="11 19">
        <text>[ThiS sulfur-carrier protein]-C-terminal Gly-Gly-AMP + S-sulfanyl-L-cysteinyl-[cysteine desulfurase] + AH2 = [ThiS sulfur-carrier protein]-C-terminal-Gly-aminoethanethioate + L-cysteinyl-[cysteine desulfurase] + A + AMP + 2 H(+)</text>
        <dbReference type="Rhea" id="RHEA:43340"/>
        <dbReference type="Rhea" id="RHEA-COMP:12157"/>
        <dbReference type="Rhea" id="RHEA-COMP:12158"/>
        <dbReference type="Rhea" id="RHEA-COMP:12910"/>
        <dbReference type="Rhea" id="RHEA-COMP:19908"/>
        <dbReference type="ChEBI" id="CHEBI:13193"/>
        <dbReference type="ChEBI" id="CHEBI:15378"/>
        <dbReference type="ChEBI" id="CHEBI:17499"/>
        <dbReference type="ChEBI" id="CHEBI:29950"/>
        <dbReference type="ChEBI" id="CHEBI:61963"/>
        <dbReference type="ChEBI" id="CHEBI:90618"/>
        <dbReference type="ChEBI" id="CHEBI:232372"/>
        <dbReference type="ChEBI" id="CHEBI:456215"/>
    </reaction>
</comment>
<dbReference type="Proteomes" id="UP000005984">
    <property type="component" value="Unassembled WGS sequence"/>
</dbReference>
<dbReference type="PANTHER" id="PTHR43209">
    <property type="entry name" value="TRNA SULFURTRANSFERASE"/>
    <property type="match status" value="1"/>
</dbReference>
<proteinExistence type="inferred from homology"/>
<evidence type="ECO:0000256" key="2">
    <source>
        <dbReference type="ARBA" id="ARBA00004948"/>
    </source>
</evidence>
<keyword evidence="8 19" id="KW-0694">RNA-binding</keyword>
<keyword evidence="9 19" id="KW-0784">Thiamine biosynthesis</keyword>
<dbReference type="GO" id="GO:0000049">
    <property type="term" value="F:tRNA binding"/>
    <property type="evidence" value="ECO:0007669"/>
    <property type="project" value="UniProtKB-UniRule"/>
</dbReference>
<keyword evidence="5 19" id="KW-0808">Transferase</keyword>
<comment type="catalytic activity">
    <reaction evidence="10 19">
        <text>[ThiI sulfur-carrier protein]-S-sulfanyl-L-cysteine + a uridine in tRNA + 2 reduced [2Fe-2S]-[ferredoxin] + ATP + H(+) = [ThiI sulfur-carrier protein]-L-cysteine + a 4-thiouridine in tRNA + 2 oxidized [2Fe-2S]-[ferredoxin] + AMP + diphosphate</text>
        <dbReference type="Rhea" id="RHEA:24176"/>
        <dbReference type="Rhea" id="RHEA-COMP:10000"/>
        <dbReference type="Rhea" id="RHEA-COMP:10001"/>
        <dbReference type="Rhea" id="RHEA-COMP:13337"/>
        <dbReference type="Rhea" id="RHEA-COMP:13338"/>
        <dbReference type="Rhea" id="RHEA-COMP:13339"/>
        <dbReference type="Rhea" id="RHEA-COMP:13340"/>
        <dbReference type="ChEBI" id="CHEBI:15378"/>
        <dbReference type="ChEBI" id="CHEBI:29950"/>
        <dbReference type="ChEBI" id="CHEBI:30616"/>
        <dbReference type="ChEBI" id="CHEBI:33019"/>
        <dbReference type="ChEBI" id="CHEBI:33737"/>
        <dbReference type="ChEBI" id="CHEBI:33738"/>
        <dbReference type="ChEBI" id="CHEBI:61963"/>
        <dbReference type="ChEBI" id="CHEBI:65315"/>
        <dbReference type="ChEBI" id="CHEBI:136798"/>
        <dbReference type="ChEBI" id="CHEBI:456215"/>
        <dbReference type="EC" id="2.8.1.4"/>
    </reaction>
</comment>
<evidence type="ECO:0000256" key="11">
    <source>
        <dbReference type="ARBA" id="ARBA00052330"/>
    </source>
</evidence>
<gene>
    <name evidence="19 21" type="primary">thiI</name>
    <name evidence="21" type="ORF">HMPREF0072_0365</name>
</gene>
<dbReference type="GO" id="GO:0004810">
    <property type="term" value="F:CCA tRNA nucleotidyltransferase activity"/>
    <property type="evidence" value="ECO:0007669"/>
    <property type="project" value="InterPro"/>
</dbReference>
<evidence type="ECO:0000256" key="4">
    <source>
        <dbReference type="ARBA" id="ARBA00022555"/>
    </source>
</evidence>
<dbReference type="GO" id="GO:0002937">
    <property type="term" value="P:tRNA 4-thiouridine biosynthesis"/>
    <property type="evidence" value="ECO:0007669"/>
    <property type="project" value="TreeGrafter"/>
</dbReference>
<sequence>MYFKSFEIKYRYDKDGYIMEWMLSVSFGEIFLKGKNRHIFYKTAIDNIKRNIRDIPYEDMYSESSKLYIKADKKDFDKLKNNILKVFGISYVSYVIKTSKNLDDIYKACKLDLEEYFTGKNYTFKVDCKRTDKAFEFKSPELSAKIGGFILRDFPNLKVNVHNPDFRVFIDVKDNVYVYSKRFKGLGGLPIGSSGKGLLLLSGGIDSPVAGFMVAKRGMKIDCLHFHSYPFTSKRALQKAIDLAEIMSAYTGKMRVYSVNLANIYKAINQNCERRETTILSRRFMMRIANKISEANGYQALITGESLGQVASQTIESVAVINDSSDLPILRPLIAMDKKDIIDISLKIGSYDKSIEPYDDCCSIFAPDSPVTKPKLNFIKMSEENLDIDALEDEAIKNMEIIDIA</sequence>
<dbReference type="Gene3D" id="3.30.2130.30">
    <property type="match status" value="1"/>
</dbReference>
<dbReference type="InterPro" id="IPR049961">
    <property type="entry name" value="ThiI_N"/>
</dbReference>
<dbReference type="InterPro" id="IPR003720">
    <property type="entry name" value="tRNA_STrfase"/>
</dbReference>
<comment type="function">
    <text evidence="12 19">Catalyzes the ATP-dependent transfer of a sulfur to tRNA to produce 4-thiouridine in position 8 of tRNAs, which functions as a near-UV photosensor. Also catalyzes the transfer of sulfur to the sulfur carrier protein ThiS, forming ThiS-thiocarboxylate. This is a step in the synthesis of thiazole, in the thiamine biosynthesis pathway. The sulfur is donated as persulfide by IscS.</text>
</comment>
<dbReference type="Gene3D" id="3.40.50.620">
    <property type="entry name" value="HUPs"/>
    <property type="match status" value="1"/>
</dbReference>
<evidence type="ECO:0000256" key="3">
    <source>
        <dbReference type="ARBA" id="ARBA00022490"/>
    </source>
</evidence>
<dbReference type="FunFam" id="3.40.50.620:FF:000053">
    <property type="entry name" value="Probable tRNA sulfurtransferase"/>
    <property type="match status" value="1"/>
</dbReference>